<dbReference type="EMBL" id="JACBYQ010000001">
    <property type="protein sequence ID" value="NYE95345.1"/>
    <property type="molecule type" value="Genomic_DNA"/>
</dbReference>
<gene>
    <name evidence="2" type="ORF">FHU41_001566</name>
</gene>
<accession>A0A7Y9S738</accession>
<evidence type="ECO:0000256" key="1">
    <source>
        <dbReference type="SAM" id="Phobius"/>
    </source>
</evidence>
<reference evidence="2 3" key="1">
    <citation type="submission" date="2020-07" db="EMBL/GenBank/DDBJ databases">
        <title>Sequencing the genomes of 1000 actinobacteria strains.</title>
        <authorList>
            <person name="Klenk H.-P."/>
        </authorList>
    </citation>
    <scope>NUCLEOTIDE SEQUENCE [LARGE SCALE GENOMIC DNA]</scope>
    <source>
        <strain evidence="2 3">DSM 102047</strain>
    </source>
</reference>
<feature type="transmembrane region" description="Helical" evidence="1">
    <location>
        <begin position="127"/>
        <end position="152"/>
    </location>
</feature>
<dbReference type="AlphaFoldDB" id="A0A7Y9S738"/>
<keyword evidence="3" id="KW-1185">Reference proteome</keyword>
<evidence type="ECO:0000313" key="2">
    <source>
        <dbReference type="EMBL" id="NYE95345.1"/>
    </source>
</evidence>
<keyword evidence="1" id="KW-0812">Transmembrane</keyword>
<evidence type="ECO:0000313" key="3">
    <source>
        <dbReference type="Proteomes" id="UP000521748"/>
    </source>
</evidence>
<dbReference type="Proteomes" id="UP000521748">
    <property type="component" value="Unassembled WGS sequence"/>
</dbReference>
<feature type="transmembrane region" description="Helical" evidence="1">
    <location>
        <begin position="12"/>
        <end position="36"/>
    </location>
</feature>
<keyword evidence="1" id="KW-1133">Transmembrane helix</keyword>
<feature type="transmembrane region" description="Helical" evidence="1">
    <location>
        <begin position="91"/>
        <end position="115"/>
    </location>
</feature>
<organism evidence="2 3">
    <name type="scientific">Psychromicrobium silvestre</name>
    <dbReference type="NCBI Taxonomy" id="1645614"/>
    <lineage>
        <taxon>Bacteria</taxon>
        <taxon>Bacillati</taxon>
        <taxon>Actinomycetota</taxon>
        <taxon>Actinomycetes</taxon>
        <taxon>Micrococcales</taxon>
        <taxon>Micrococcaceae</taxon>
        <taxon>Psychromicrobium</taxon>
    </lineage>
</organism>
<comment type="caution">
    <text evidence="2">The sequence shown here is derived from an EMBL/GenBank/DDBJ whole genome shotgun (WGS) entry which is preliminary data.</text>
</comment>
<protein>
    <submittedName>
        <fullName evidence="2">ABC-2 type transport system permease protein</fullName>
    </submittedName>
</protein>
<feature type="transmembrane region" description="Helical" evidence="1">
    <location>
        <begin position="164"/>
        <end position="187"/>
    </location>
</feature>
<keyword evidence="1" id="KW-0472">Membrane</keyword>
<feature type="transmembrane region" description="Helical" evidence="1">
    <location>
        <begin position="207"/>
        <end position="230"/>
    </location>
</feature>
<proteinExistence type="predicted"/>
<name>A0A7Y9S738_9MICC</name>
<sequence>MKYLVEYVRIQFLELLRLPSFFLPLVALPAVFYLMAGARSGPLAGISLFSYLAFAIMGTMMFQFGVGIAANRNDPWNLYLLTLPASSRLRIGSQLLTGLVFAVLFALPLLAIGLFNGALLSISPAGLGMGAAALLIGGVVHGALGLALGYWLPVRGATPITSLLYFPLSFVGGLFGPVDLGALQVLHDFSPTGAWTDLIAGALAGSVPWRALLVLGIYFLLCGTAAVLGYRRVEQTQYR</sequence>
<feature type="transmembrane region" description="Helical" evidence="1">
    <location>
        <begin position="48"/>
        <end position="70"/>
    </location>
</feature>
<dbReference type="RefSeq" id="WP_179388992.1">
    <property type="nucleotide sequence ID" value="NZ_JACBYQ010000001.1"/>
</dbReference>